<dbReference type="Pfam" id="PF08302">
    <property type="entry name" value="tRNA_lig_CPD"/>
    <property type="match status" value="1"/>
</dbReference>
<dbReference type="HOGENOM" id="CLU_010316_1_0_1"/>
<accession>W3VIE1</accession>
<dbReference type="GO" id="GO:0003972">
    <property type="term" value="F:RNA ligase (ATP) activity"/>
    <property type="evidence" value="ECO:0007669"/>
    <property type="project" value="InterPro"/>
</dbReference>
<dbReference type="InterPro" id="IPR027417">
    <property type="entry name" value="P-loop_NTPase"/>
</dbReference>
<evidence type="ECO:0000313" key="6">
    <source>
        <dbReference type="Proteomes" id="UP000019462"/>
    </source>
</evidence>
<feature type="compositionally biased region" description="Low complexity" evidence="1">
    <location>
        <begin position="18"/>
        <end position="30"/>
    </location>
</feature>
<evidence type="ECO:0000259" key="4">
    <source>
        <dbReference type="Pfam" id="PF09511"/>
    </source>
</evidence>
<name>W3VIE1_MOEAP</name>
<dbReference type="PANTHER" id="PTHR32004:SF1">
    <property type="entry name" value="TRNA LIGASE"/>
    <property type="match status" value="1"/>
</dbReference>
<feature type="domain" description="T4 RNA ligase 1-like N-terminal" evidence="4">
    <location>
        <begin position="132"/>
        <end position="386"/>
    </location>
</feature>
<keyword evidence="6" id="KW-1185">Reference proteome</keyword>
<evidence type="ECO:0000313" key="5">
    <source>
        <dbReference type="EMBL" id="ETS61265.1"/>
    </source>
</evidence>
<feature type="compositionally biased region" description="Low complexity" evidence="1">
    <location>
        <begin position="464"/>
        <end position="480"/>
    </location>
</feature>
<organism evidence="5 6">
    <name type="scientific">Moesziomyces aphidis</name>
    <name type="common">Pseudozyma aphidis</name>
    <dbReference type="NCBI Taxonomy" id="84754"/>
    <lineage>
        <taxon>Eukaryota</taxon>
        <taxon>Fungi</taxon>
        <taxon>Dikarya</taxon>
        <taxon>Basidiomycota</taxon>
        <taxon>Ustilaginomycotina</taxon>
        <taxon>Ustilaginomycetes</taxon>
        <taxon>Ustilaginales</taxon>
        <taxon>Ustilaginaceae</taxon>
        <taxon>Moesziomyces</taxon>
    </lineage>
</organism>
<sequence length="993" mass="107840">MATTDAAPATNGASSPEQAQAQAQAAAVQVPNSPSSAFAALTLDDAAPSSSSSHFTPAHRAEIDAATKLVAALDAARKQPKPLIRSTGHRVDVPAGVASNTGADHHHLLSWKVAEFAYRKATGVGSELPTLARGLFTERVDTGSDAAEKHRIVVRGYDKFFNLGEMPWTKPPSIERFTTAPYVLTFKENGCIIFVAALSASHIVATSKHSLGGLAGAEVTHAQKGREWLLKHLASVGRTESQLAAELWRRNETAAFELCDDDFEEHVLAYDRARSGLHLHGLNANAAKFATRPMPDVDAFAEAWGFIRTRWIELPSLQEVQRVTAEIEQTGAWEGEPIEGFVIRTHMPAPHQLETIKADPDNTAVSPPYAPGQAWFYKVKFDEPYLMYRDWRELARKMLKEKEDWQAKVAATQQPTSDSTPAAEPDKVEEPGTKAEEPAEQANERGGEGPSKAALKREKKRLAKQNAKEAATARAAAQAAGILPPSPPQPRARRPETLAFIEWCYDRLYGNASKSIAPQPSLFAGLTQNKGIIAMRNAFLAHLASAAPVAAAAPAEKQPDTRAFSKTVLAPVAVPGCGKTVLAVALHELFGVSHVQSDEFKAKKGFLGAVERDIRAHATESHVVFADKNNHLQQHRDDMVELARQLSIPPAGPQGKKGKAKVDVGRVRTVALVWDLDSVPLNTLHRLCAARIEARGDNHQTLVADTAEGAVAGMRSHEQILWRFLEALEPFHSAHGKGEGSQGYGDASFDHVVQLSVRASAKDNLLTIIKAMGPVLGWSVPGDARVEAALAKAVDWKVTKKSRADKKDEAGVRYFGLAVELDVRATLDSLFAGREDEAAQFYTSVRDGGRVNARPHVTLVHGSNRAAEGEDKNASDAKWDFYTRLLSNASPIGTLGTVGGGTFEVELSTVLYERDTLLTFPIDRITPPRELADEFAVLHTDWYPHITIATRDAEVRPYLAHSVVQHWRERGSKAVELKLGTPVVAEARVFGMS</sequence>
<dbReference type="InterPro" id="IPR015965">
    <property type="entry name" value="tRNA_lig_PDEase"/>
</dbReference>
<dbReference type="InterPro" id="IPR019039">
    <property type="entry name" value="T4-Rnl1-like_N"/>
</dbReference>
<evidence type="ECO:0000256" key="1">
    <source>
        <dbReference type="SAM" id="MobiDB-lite"/>
    </source>
</evidence>
<evidence type="ECO:0008006" key="7">
    <source>
        <dbReference type="Google" id="ProtNLM"/>
    </source>
</evidence>
<feature type="region of interest" description="Disordered" evidence="1">
    <location>
        <begin position="1"/>
        <end position="31"/>
    </location>
</feature>
<dbReference type="AlphaFoldDB" id="W3VIE1"/>
<evidence type="ECO:0000259" key="2">
    <source>
        <dbReference type="Pfam" id="PF08302"/>
    </source>
</evidence>
<dbReference type="OrthoDB" id="276239at2759"/>
<protein>
    <recommendedName>
        <fullName evidence="7">tRNA ligase</fullName>
    </recommendedName>
</protein>
<dbReference type="GO" id="GO:0006388">
    <property type="term" value="P:tRNA splicing, via endonucleolytic cleavage and ligation"/>
    <property type="evidence" value="ECO:0007669"/>
    <property type="project" value="InterPro"/>
</dbReference>
<dbReference type="GO" id="GO:0005524">
    <property type="term" value="F:ATP binding"/>
    <property type="evidence" value="ECO:0007669"/>
    <property type="project" value="InterPro"/>
</dbReference>
<comment type="caution">
    <text evidence="5">The sequence shown here is derived from an EMBL/GenBank/DDBJ whole genome shotgun (WGS) entry which is preliminary data.</text>
</comment>
<reference evidence="5 6" key="1">
    <citation type="journal article" date="2014" name="Genome Announc.">
        <title>Genome sequence of the basidiomycetous fungus Pseudozyma aphidis DSM70725, an efficient producer of biosurfactant mannosylerythritol lipids.</title>
        <authorList>
            <person name="Lorenz S."/>
            <person name="Guenther M."/>
            <person name="Grumaz C."/>
            <person name="Rupp S."/>
            <person name="Zibek S."/>
            <person name="Sohn K."/>
        </authorList>
    </citation>
    <scope>NUCLEOTIDE SEQUENCE [LARGE SCALE GENOMIC DNA]</scope>
    <source>
        <strain evidence="6">ATCC 32657 / CBS 517.83 / DSM 70725 / JCM 10318 / NBRC 10182 / NRRL Y-7954 / St-0401</strain>
    </source>
</reference>
<feature type="compositionally biased region" description="Polar residues" evidence="1">
    <location>
        <begin position="411"/>
        <end position="420"/>
    </location>
</feature>
<dbReference type="Pfam" id="PF09511">
    <property type="entry name" value="RNA_lig_T4_1"/>
    <property type="match status" value="1"/>
</dbReference>
<gene>
    <name evidence="5" type="ORF">PaG_05231</name>
</gene>
<dbReference type="GO" id="GO:0005634">
    <property type="term" value="C:nucleus"/>
    <property type="evidence" value="ECO:0007669"/>
    <property type="project" value="TreeGrafter"/>
</dbReference>
<feature type="compositionally biased region" description="Basic and acidic residues" evidence="1">
    <location>
        <begin position="424"/>
        <end position="447"/>
    </location>
</feature>
<feature type="domain" description="tRNA ligase phosphodiesterase" evidence="2">
    <location>
        <begin position="762"/>
        <end position="989"/>
    </location>
</feature>
<dbReference type="EMBL" id="AWNI01000022">
    <property type="protein sequence ID" value="ETS61265.1"/>
    <property type="molecule type" value="Genomic_DNA"/>
</dbReference>
<dbReference type="Gene3D" id="3.40.50.300">
    <property type="entry name" value="P-loop containing nucleotide triphosphate hydrolases"/>
    <property type="match status" value="1"/>
</dbReference>
<dbReference type="Pfam" id="PF08303">
    <property type="entry name" value="tRNA_lig_kinase"/>
    <property type="match status" value="1"/>
</dbReference>
<dbReference type="PANTHER" id="PTHR32004">
    <property type="entry name" value="TRNA LIGASE"/>
    <property type="match status" value="1"/>
</dbReference>
<feature type="region of interest" description="Disordered" evidence="1">
    <location>
        <begin position="407"/>
        <end position="493"/>
    </location>
</feature>
<feature type="domain" description="tRNA ligase kinase" evidence="3">
    <location>
        <begin position="568"/>
        <end position="757"/>
    </location>
</feature>
<dbReference type="InterPro" id="IPR015966">
    <property type="entry name" value="tRNA_lig_kin_fungi"/>
</dbReference>
<proteinExistence type="predicted"/>
<dbReference type="SUPFAM" id="SSF52540">
    <property type="entry name" value="P-loop containing nucleoside triphosphate hydrolases"/>
    <property type="match status" value="1"/>
</dbReference>
<dbReference type="Proteomes" id="UP000019462">
    <property type="component" value="Unassembled WGS sequence"/>
</dbReference>
<evidence type="ECO:0000259" key="3">
    <source>
        <dbReference type="Pfam" id="PF08303"/>
    </source>
</evidence>